<keyword evidence="3 5" id="KW-0408">Iron</keyword>
<accession>A0A368ZZH3</accession>
<dbReference type="SUPFAM" id="SSF48695">
    <property type="entry name" value="Multiheme cytochromes"/>
    <property type="match status" value="1"/>
</dbReference>
<sequence>MRWKSLLKYWLGIIPFCVGWIYVSCQKSDEDNSEKGDDFHKWWALGDSLSYVGIESCKNCHYEIYSTFVHTGMGKSFGLADSSKSAIPVSENQYVYDSHTGFYYRPYFKAGNLWLHEFRLNGSDTTYNLHVPVDFIIGSGHHTNSHIINLNGYLFQAPFTYYTQSERLDLPPGFEEGNNSRYSRPIGIECMSCHNAMPTGFIAGSENKYSKVPLGIDCERCHGPGSGHVNKMLSGNFTDTSASPDYSIVNPKRLPVRLRFELCQRCHLQGNTVLVNGKSFFDFRPGMKLSDVMDIYLPKYENDEHFIMASHADRLSQSNCFTNSNGKMDCTTCHNPHISSRSLGDAFFNEKCASCHSDNECREKTTIKDKKNNSCVSCHMPISGSIDIPHVTIHDHKIAVHKKLSNSQKNEKIIALISINNANPTLKSRINAYLQQYERFEPNNWYLDSAYLLLSSVNKMEYMREWIHYLYLKKDIKNSYLSILPTIRNLITDSTYTFSSWSNENAWFWYRVAHLTETHYSTTEALKYYKKAVDLAPFHYEFQSKYAVALAKNGQVREAIHIMENVHSEIPYLYEVSNNLGYLHLMEKDFQKAETFLLKSLEMNPIYIKAYSNLLLLYNHTGQKSKIEKLLDKIKKEMPSLYNEINSLTQ</sequence>
<dbReference type="InterPro" id="IPR036280">
    <property type="entry name" value="Multihaem_cyt_sf"/>
</dbReference>
<keyword evidence="1 5" id="KW-0479">Metal-binding</keyword>
<dbReference type="Gene3D" id="1.10.1130.10">
    <property type="entry name" value="Flavocytochrome C3, Chain A"/>
    <property type="match status" value="1"/>
</dbReference>
<name>A0A368ZZH3_9FLAO</name>
<feature type="domain" description="Cytochrome c" evidence="6">
    <location>
        <begin position="339"/>
        <end position="438"/>
    </location>
</feature>
<evidence type="ECO:0000256" key="4">
    <source>
        <dbReference type="PROSITE-ProRule" id="PRU00339"/>
    </source>
</evidence>
<evidence type="ECO:0000256" key="1">
    <source>
        <dbReference type="ARBA" id="ARBA00022723"/>
    </source>
</evidence>
<protein>
    <submittedName>
        <fullName evidence="7">Putative CXXCH cytochrome family protein</fullName>
    </submittedName>
</protein>
<dbReference type="SMART" id="SM00028">
    <property type="entry name" value="TPR"/>
    <property type="match status" value="2"/>
</dbReference>
<keyword evidence="2" id="KW-0732">Signal</keyword>
<evidence type="ECO:0000313" key="8">
    <source>
        <dbReference type="Proteomes" id="UP000253517"/>
    </source>
</evidence>
<proteinExistence type="predicted"/>
<organism evidence="7 8">
    <name type="scientific">Schleiferia thermophila</name>
    <dbReference type="NCBI Taxonomy" id="884107"/>
    <lineage>
        <taxon>Bacteria</taxon>
        <taxon>Pseudomonadati</taxon>
        <taxon>Bacteroidota</taxon>
        <taxon>Flavobacteriia</taxon>
        <taxon>Flavobacteriales</taxon>
        <taxon>Schleiferiaceae</taxon>
        <taxon>Schleiferia</taxon>
    </lineage>
</organism>
<dbReference type="SUPFAM" id="SSF48452">
    <property type="entry name" value="TPR-like"/>
    <property type="match status" value="1"/>
</dbReference>
<dbReference type="CDD" id="cd08168">
    <property type="entry name" value="Cytochrom_C3"/>
    <property type="match status" value="1"/>
</dbReference>
<dbReference type="InterPro" id="IPR009056">
    <property type="entry name" value="Cyt_c-like_dom"/>
</dbReference>
<keyword evidence="5" id="KW-0349">Heme</keyword>
<evidence type="ECO:0000256" key="2">
    <source>
        <dbReference type="ARBA" id="ARBA00022729"/>
    </source>
</evidence>
<feature type="repeat" description="TPR" evidence="4">
    <location>
        <begin position="574"/>
        <end position="607"/>
    </location>
</feature>
<dbReference type="Proteomes" id="UP000253517">
    <property type="component" value="Unassembled WGS sequence"/>
</dbReference>
<dbReference type="Pfam" id="PF04733">
    <property type="entry name" value="Coatomer_E"/>
    <property type="match status" value="1"/>
</dbReference>
<dbReference type="PANTHER" id="PTHR35038:SF8">
    <property type="entry name" value="C-TYPE POLYHEME CYTOCHROME OMCC"/>
    <property type="match status" value="1"/>
</dbReference>
<evidence type="ECO:0000313" key="7">
    <source>
        <dbReference type="EMBL" id="RCX02351.1"/>
    </source>
</evidence>
<dbReference type="Gene3D" id="1.25.40.10">
    <property type="entry name" value="Tetratricopeptide repeat domain"/>
    <property type="match status" value="1"/>
</dbReference>
<dbReference type="InterPro" id="IPR011990">
    <property type="entry name" value="TPR-like_helical_dom_sf"/>
</dbReference>
<dbReference type="EMBL" id="QPJS01000004">
    <property type="protein sequence ID" value="RCX02351.1"/>
    <property type="molecule type" value="Genomic_DNA"/>
</dbReference>
<dbReference type="PROSITE" id="PS51007">
    <property type="entry name" value="CYTC"/>
    <property type="match status" value="1"/>
</dbReference>
<gene>
    <name evidence="7" type="ORF">DES35_104111</name>
</gene>
<keyword evidence="4" id="KW-0802">TPR repeat</keyword>
<dbReference type="AlphaFoldDB" id="A0A368ZZH3"/>
<dbReference type="GO" id="GO:0020037">
    <property type="term" value="F:heme binding"/>
    <property type="evidence" value="ECO:0007669"/>
    <property type="project" value="InterPro"/>
</dbReference>
<evidence type="ECO:0000259" key="6">
    <source>
        <dbReference type="PROSITE" id="PS51007"/>
    </source>
</evidence>
<feature type="repeat" description="TPR" evidence="4">
    <location>
        <begin position="506"/>
        <end position="539"/>
    </location>
</feature>
<evidence type="ECO:0000256" key="3">
    <source>
        <dbReference type="ARBA" id="ARBA00023004"/>
    </source>
</evidence>
<dbReference type="PANTHER" id="PTHR35038">
    <property type="entry name" value="DISSIMILATORY SULFITE REDUCTASE SIRA"/>
    <property type="match status" value="1"/>
</dbReference>
<reference evidence="7 8" key="1">
    <citation type="submission" date="2018-07" db="EMBL/GenBank/DDBJ databases">
        <title>Genomic Encyclopedia of Type Strains, Phase IV (KMG-IV): sequencing the most valuable type-strain genomes for metagenomic binning, comparative biology and taxonomic classification.</title>
        <authorList>
            <person name="Goeker M."/>
        </authorList>
    </citation>
    <scope>NUCLEOTIDE SEQUENCE [LARGE SCALE GENOMIC DNA]</scope>
    <source>
        <strain evidence="7 8">DSM 21410</strain>
    </source>
</reference>
<evidence type="ECO:0000256" key="5">
    <source>
        <dbReference type="PROSITE-ProRule" id="PRU00433"/>
    </source>
</evidence>
<dbReference type="RefSeq" id="WP_037358971.1">
    <property type="nucleotide sequence ID" value="NZ_BHZF01000005.1"/>
</dbReference>
<dbReference type="GO" id="GO:0046872">
    <property type="term" value="F:metal ion binding"/>
    <property type="evidence" value="ECO:0007669"/>
    <property type="project" value="UniProtKB-KW"/>
</dbReference>
<dbReference type="InterPro" id="IPR019734">
    <property type="entry name" value="TPR_rpt"/>
</dbReference>
<dbReference type="InterPro" id="IPR051829">
    <property type="entry name" value="Multiheme_Cytochr_ET"/>
</dbReference>
<keyword evidence="8" id="KW-1185">Reference proteome</keyword>
<dbReference type="PROSITE" id="PS50005">
    <property type="entry name" value="TPR"/>
    <property type="match status" value="2"/>
</dbReference>
<dbReference type="GO" id="GO:0009055">
    <property type="term" value="F:electron transfer activity"/>
    <property type="evidence" value="ECO:0007669"/>
    <property type="project" value="InterPro"/>
</dbReference>
<comment type="caution">
    <text evidence="7">The sequence shown here is derived from an EMBL/GenBank/DDBJ whole genome shotgun (WGS) entry which is preliminary data.</text>
</comment>
<dbReference type="Gene3D" id="3.90.10.10">
    <property type="entry name" value="Cytochrome C3"/>
    <property type="match status" value="1"/>
</dbReference>